<dbReference type="EMBL" id="JBHRTB010000010">
    <property type="protein sequence ID" value="MFC3141518.1"/>
    <property type="molecule type" value="Genomic_DNA"/>
</dbReference>
<evidence type="ECO:0000256" key="1">
    <source>
        <dbReference type="ARBA" id="ARBA00004442"/>
    </source>
</evidence>
<keyword evidence="3" id="KW-0998">Cell outer membrane</keyword>
<dbReference type="CDD" id="cd07185">
    <property type="entry name" value="OmpA_C-like"/>
    <property type="match status" value="1"/>
</dbReference>
<name>A0ABV7GMN2_9RHOB</name>
<keyword evidence="2 4" id="KW-0472">Membrane</keyword>
<feature type="compositionally biased region" description="Low complexity" evidence="5">
    <location>
        <begin position="170"/>
        <end position="184"/>
    </location>
</feature>
<sequence length="312" mass="32988">MTWTAAISALAISAAGPALAETLRFPGEAELQARRTAAEDSLFLPNGPYAAGDIDGITAEGALEQTAWVVGDGSLTTMQILASLRDQLIDAGFSPIYECDTRDCGGFDFRYEIDLLPEPDMHVNLGDFRYLAAEGPEGDGYVSVVVSRSSNTGFVQITRIGPPDRTPGFTASTKTPAPTSPVVSDTSGPLVEQLETNGHATLLDLAFRPGSTELGAGEFASLDSLAAYLKANPERRVTLVGHTDAEGSLQVNINVSRRRATAVMEHLVSVYGVDAAQLAADGVGFLAPRSSNLTPEGRTQNRRVEVVMTSTQ</sequence>
<feature type="signal peptide" evidence="6">
    <location>
        <begin position="1"/>
        <end position="20"/>
    </location>
</feature>
<feature type="chain" id="PRO_5047263506" evidence="6">
    <location>
        <begin position="21"/>
        <end position="312"/>
    </location>
</feature>
<dbReference type="InterPro" id="IPR006665">
    <property type="entry name" value="OmpA-like"/>
</dbReference>
<organism evidence="8 9">
    <name type="scientific">Psychromarinibacter halotolerans</name>
    <dbReference type="NCBI Taxonomy" id="1775175"/>
    <lineage>
        <taxon>Bacteria</taxon>
        <taxon>Pseudomonadati</taxon>
        <taxon>Pseudomonadota</taxon>
        <taxon>Alphaproteobacteria</taxon>
        <taxon>Rhodobacterales</taxon>
        <taxon>Paracoccaceae</taxon>
        <taxon>Psychromarinibacter</taxon>
    </lineage>
</organism>
<dbReference type="Pfam" id="PF00691">
    <property type="entry name" value="OmpA"/>
    <property type="match status" value="1"/>
</dbReference>
<evidence type="ECO:0000256" key="6">
    <source>
        <dbReference type="SAM" id="SignalP"/>
    </source>
</evidence>
<reference evidence="9" key="1">
    <citation type="journal article" date="2019" name="Int. J. Syst. Evol. Microbiol.">
        <title>The Global Catalogue of Microorganisms (GCM) 10K type strain sequencing project: providing services to taxonomists for standard genome sequencing and annotation.</title>
        <authorList>
            <consortium name="The Broad Institute Genomics Platform"/>
            <consortium name="The Broad Institute Genome Sequencing Center for Infectious Disease"/>
            <person name="Wu L."/>
            <person name="Ma J."/>
        </authorList>
    </citation>
    <scope>NUCLEOTIDE SEQUENCE [LARGE SCALE GENOMIC DNA]</scope>
    <source>
        <strain evidence="9">KCTC 52366</strain>
    </source>
</reference>
<dbReference type="PRINTS" id="PR01021">
    <property type="entry name" value="OMPADOMAIN"/>
</dbReference>
<dbReference type="InterPro" id="IPR050330">
    <property type="entry name" value="Bact_OuterMem_StrucFunc"/>
</dbReference>
<dbReference type="PROSITE" id="PS51123">
    <property type="entry name" value="OMPA_2"/>
    <property type="match status" value="1"/>
</dbReference>
<evidence type="ECO:0000256" key="4">
    <source>
        <dbReference type="PROSITE-ProRule" id="PRU00473"/>
    </source>
</evidence>
<evidence type="ECO:0000313" key="9">
    <source>
        <dbReference type="Proteomes" id="UP001595632"/>
    </source>
</evidence>
<feature type="region of interest" description="Disordered" evidence="5">
    <location>
        <begin position="160"/>
        <end position="186"/>
    </location>
</feature>
<evidence type="ECO:0000313" key="8">
    <source>
        <dbReference type="EMBL" id="MFC3141518.1"/>
    </source>
</evidence>
<accession>A0ABV7GMN2</accession>
<dbReference type="PANTHER" id="PTHR30329:SF21">
    <property type="entry name" value="LIPOPROTEIN YIAD-RELATED"/>
    <property type="match status" value="1"/>
</dbReference>
<dbReference type="Proteomes" id="UP001595632">
    <property type="component" value="Unassembled WGS sequence"/>
</dbReference>
<keyword evidence="6" id="KW-0732">Signal</keyword>
<proteinExistence type="predicted"/>
<dbReference type="RefSeq" id="WP_275632221.1">
    <property type="nucleotide sequence ID" value="NZ_JARGYD010000002.1"/>
</dbReference>
<evidence type="ECO:0000256" key="3">
    <source>
        <dbReference type="ARBA" id="ARBA00023237"/>
    </source>
</evidence>
<comment type="subcellular location">
    <subcellularLocation>
        <location evidence="1">Cell outer membrane</location>
    </subcellularLocation>
</comment>
<keyword evidence="9" id="KW-1185">Reference proteome</keyword>
<evidence type="ECO:0000256" key="2">
    <source>
        <dbReference type="ARBA" id="ARBA00023136"/>
    </source>
</evidence>
<dbReference type="PANTHER" id="PTHR30329">
    <property type="entry name" value="STATOR ELEMENT OF FLAGELLAR MOTOR COMPLEX"/>
    <property type="match status" value="1"/>
</dbReference>
<dbReference type="SUPFAM" id="SSF103088">
    <property type="entry name" value="OmpA-like"/>
    <property type="match status" value="1"/>
</dbReference>
<evidence type="ECO:0000256" key="5">
    <source>
        <dbReference type="SAM" id="MobiDB-lite"/>
    </source>
</evidence>
<evidence type="ECO:0000259" key="7">
    <source>
        <dbReference type="PROSITE" id="PS51123"/>
    </source>
</evidence>
<feature type="domain" description="OmpA-like" evidence="7">
    <location>
        <begin position="194"/>
        <end position="312"/>
    </location>
</feature>
<dbReference type="Gene3D" id="3.30.1330.60">
    <property type="entry name" value="OmpA-like domain"/>
    <property type="match status" value="1"/>
</dbReference>
<dbReference type="InterPro" id="IPR006664">
    <property type="entry name" value="OMP_bac"/>
</dbReference>
<comment type="caution">
    <text evidence="8">The sequence shown here is derived from an EMBL/GenBank/DDBJ whole genome shotgun (WGS) entry which is preliminary data.</text>
</comment>
<dbReference type="InterPro" id="IPR036737">
    <property type="entry name" value="OmpA-like_sf"/>
</dbReference>
<gene>
    <name evidence="8" type="ORF">ACFOGP_02300</name>
</gene>
<protein>
    <submittedName>
        <fullName evidence="8">OmpA family protein</fullName>
    </submittedName>
</protein>